<dbReference type="InterPro" id="IPR007346">
    <property type="entry name" value="Endonuclease-I"/>
</dbReference>
<dbReference type="OrthoDB" id="9770276at2"/>
<dbReference type="Proteomes" id="UP000248314">
    <property type="component" value="Unassembled WGS sequence"/>
</dbReference>
<dbReference type="PANTHER" id="PTHR33607:SF2">
    <property type="entry name" value="ENDONUCLEASE-1"/>
    <property type="match status" value="1"/>
</dbReference>
<reference evidence="6 7" key="1">
    <citation type="submission" date="2018-05" db="EMBL/GenBank/DDBJ databases">
        <title>Genomic Encyclopedia of Type Strains, Phase I: the one thousand microbial genomes (KMG-I) project.</title>
        <authorList>
            <person name="Kyrpides N."/>
        </authorList>
    </citation>
    <scope>NUCLEOTIDE SEQUENCE [LARGE SCALE GENOMIC DNA]</scope>
    <source>
        <strain evidence="6 7">DSM 15611</strain>
    </source>
</reference>
<protein>
    <submittedName>
        <fullName evidence="6">Endonuclease I</fullName>
    </submittedName>
</protein>
<evidence type="ECO:0000256" key="3">
    <source>
        <dbReference type="ARBA" id="ARBA00022801"/>
    </source>
</evidence>
<gene>
    <name evidence="6" type="ORF">EJ73_01362</name>
</gene>
<dbReference type="EMBL" id="QJJX01000013">
    <property type="protein sequence ID" value="PXX22144.1"/>
    <property type="molecule type" value="Genomic_DNA"/>
</dbReference>
<keyword evidence="6" id="KW-0255">Endonuclease</keyword>
<dbReference type="STRING" id="1122991.GCA_000613445_02240"/>
<dbReference type="AlphaFoldDB" id="A0A318HUM5"/>
<dbReference type="RefSeq" id="WP_025815727.1">
    <property type="nucleotide sequence ID" value="NZ_BAIZ01000010.1"/>
</dbReference>
<sequence>MKVTRFTHMLMALTVTLGAWAQGPNGSGTYYQNANALKGEALKTALSKIISTGAKDLGYDALWNAYIATDLRPDGTIWDIYSNVTKYDPVNGHKGNYKQEGDVFNREHTTPQSWFKKASPMKSDLFHVFPTDGYVNNRRSNFPLGETKGENYQSKNGFSKVGKCTTEGYHGTVFEPADEYKGDLARVYFYMATRYEDRVSSWGGDTYGKSSYPGLAQWALNMFIRWAGNDPVSQKEVDRNNAVYKLQMNRNPYVDYPGLEQYVWGTLTDKAFDYANYTAPGENKKPDNPDEPNNPDQPNKPDEPNTPDTPDNNSAMPTGKVVFKKVMSVNDLQPGGYYLIVNEKATAALGASNKGYRTSVTAPMSRFEMTAEVNGKDQPRTLTLGGKQGSYTLYDGIEKTYLAYNGTKNTLNNEKDAQNASAQWDIDVVNDTIVRITNKQSTERAIYYNNHQPRFACYKSSSAQQIVQLFVANVTTNIVTFPQAEALNVNVYAIDGRLIRANVEKEKALLGLPKGIYVVGKKKYVVR</sequence>
<evidence type="ECO:0000256" key="2">
    <source>
        <dbReference type="ARBA" id="ARBA00022722"/>
    </source>
</evidence>
<evidence type="ECO:0000313" key="7">
    <source>
        <dbReference type="Proteomes" id="UP000248314"/>
    </source>
</evidence>
<evidence type="ECO:0000256" key="5">
    <source>
        <dbReference type="SAM" id="SignalP"/>
    </source>
</evidence>
<dbReference type="GO" id="GO:0016787">
    <property type="term" value="F:hydrolase activity"/>
    <property type="evidence" value="ECO:0007669"/>
    <property type="project" value="UniProtKB-KW"/>
</dbReference>
<keyword evidence="7" id="KW-1185">Reference proteome</keyword>
<evidence type="ECO:0000313" key="6">
    <source>
        <dbReference type="EMBL" id="PXX22144.1"/>
    </source>
</evidence>
<feature type="signal peptide" evidence="5">
    <location>
        <begin position="1"/>
        <end position="21"/>
    </location>
</feature>
<dbReference type="PANTHER" id="PTHR33607">
    <property type="entry name" value="ENDONUCLEASE-1"/>
    <property type="match status" value="1"/>
</dbReference>
<accession>A0A318HUM5</accession>
<comment type="similarity">
    <text evidence="1">Belongs to the EndA/NucM nuclease family.</text>
</comment>
<dbReference type="GO" id="GO:0004519">
    <property type="term" value="F:endonuclease activity"/>
    <property type="evidence" value="ECO:0007669"/>
    <property type="project" value="UniProtKB-KW"/>
</dbReference>
<evidence type="ECO:0000256" key="4">
    <source>
        <dbReference type="SAM" id="MobiDB-lite"/>
    </source>
</evidence>
<keyword evidence="3" id="KW-0378">Hydrolase</keyword>
<dbReference type="SUPFAM" id="SSF54060">
    <property type="entry name" value="His-Me finger endonucleases"/>
    <property type="match status" value="1"/>
</dbReference>
<comment type="caution">
    <text evidence="6">The sequence shown here is derived from an EMBL/GenBank/DDBJ whole genome shotgun (WGS) entry which is preliminary data.</text>
</comment>
<keyword evidence="5" id="KW-0732">Signal</keyword>
<dbReference type="InterPro" id="IPR044925">
    <property type="entry name" value="His-Me_finger_sf"/>
</dbReference>
<feature type="region of interest" description="Disordered" evidence="4">
    <location>
        <begin position="277"/>
        <end position="317"/>
    </location>
</feature>
<name>A0A318HUM5_9BACT</name>
<evidence type="ECO:0000256" key="1">
    <source>
        <dbReference type="ARBA" id="ARBA00006429"/>
    </source>
</evidence>
<proteinExistence type="inferred from homology"/>
<keyword evidence="2" id="KW-0540">Nuclease</keyword>
<feature type="chain" id="PRO_5016420112" evidence="5">
    <location>
        <begin position="22"/>
        <end position="527"/>
    </location>
</feature>
<organism evidence="6 7">
    <name type="scientific">Hoylesella shahii DSM 15611 = JCM 12083</name>
    <dbReference type="NCBI Taxonomy" id="1122991"/>
    <lineage>
        <taxon>Bacteria</taxon>
        <taxon>Pseudomonadati</taxon>
        <taxon>Bacteroidota</taxon>
        <taxon>Bacteroidia</taxon>
        <taxon>Bacteroidales</taxon>
        <taxon>Prevotellaceae</taxon>
        <taxon>Hoylesella</taxon>
    </lineage>
</organism>
<dbReference type="Pfam" id="PF04231">
    <property type="entry name" value="Endonuclease_1"/>
    <property type="match status" value="1"/>
</dbReference>